<keyword evidence="3" id="KW-1003">Cell membrane</keyword>
<name>A0A7W9CD60_9MICO</name>
<dbReference type="PANTHER" id="PTHR30250">
    <property type="entry name" value="PST FAMILY PREDICTED COLANIC ACID TRANSPORTER"/>
    <property type="match status" value="1"/>
</dbReference>
<dbReference type="Proteomes" id="UP000517712">
    <property type="component" value="Unassembled WGS sequence"/>
</dbReference>
<feature type="transmembrane region" description="Helical" evidence="7">
    <location>
        <begin position="98"/>
        <end position="118"/>
    </location>
</feature>
<feature type="transmembrane region" description="Helical" evidence="7">
    <location>
        <begin position="275"/>
        <end position="298"/>
    </location>
</feature>
<proteinExistence type="inferred from homology"/>
<keyword evidence="6 7" id="KW-0472">Membrane</keyword>
<dbReference type="PANTHER" id="PTHR30250:SF10">
    <property type="entry name" value="LIPOPOLYSACCHARIDE BIOSYNTHESIS PROTEIN WZXC"/>
    <property type="match status" value="1"/>
</dbReference>
<feature type="transmembrane region" description="Helical" evidence="7">
    <location>
        <begin position="368"/>
        <end position="391"/>
    </location>
</feature>
<feature type="transmembrane region" description="Helical" evidence="7">
    <location>
        <begin position="310"/>
        <end position="329"/>
    </location>
</feature>
<sequence length="466" mass="48768">MLGSQAITFLSQLVYVAVTSRLISAAGFGAYAVAASVTALVGLLTNGGIAQAAMRADRLSDRDSSSLTSIALLLGAGGAAFTVATAELWGTIWGVPSASRLLIASAPILLLSPISLLAQGLVRRLGGFRLLALVSASVSVVSLGISAGLAVVMRDPISLVIAPALTMFLTLVVLQARTKALRRPRALQRAVISHLQFTWRVTVGGILSYLGMNLPKFFITRSFGAPELGVWNRAESAVLSPFQMLQKALAQTIYPELRNVTRSENTGNAAKFSDLLIVVSWVTVLPAALVAVLVPPLLPLFLGPEWQPAIQLAVAMAILAGLTAMTSILSSALEVAGKFKVTYASQVVQILIVTTGCIAMLITGEIQLVIWGMIAATVMRHTINLTAACRLGYADARVLSRGYWGVALGAVCVAAVVAGGVLVVVLHAPAWIAILYGFGVAGLGAIAFLVRERLPPIALARKYGLI</sequence>
<evidence type="ECO:0000256" key="3">
    <source>
        <dbReference type="ARBA" id="ARBA00022475"/>
    </source>
</evidence>
<feature type="transmembrane region" description="Helical" evidence="7">
    <location>
        <begin position="70"/>
        <end position="92"/>
    </location>
</feature>
<evidence type="ECO:0000256" key="1">
    <source>
        <dbReference type="ARBA" id="ARBA00004651"/>
    </source>
</evidence>
<feature type="transmembrane region" description="Helical" evidence="7">
    <location>
        <begin position="430"/>
        <end position="450"/>
    </location>
</feature>
<evidence type="ECO:0000256" key="4">
    <source>
        <dbReference type="ARBA" id="ARBA00022692"/>
    </source>
</evidence>
<keyword evidence="9" id="KW-1185">Reference proteome</keyword>
<evidence type="ECO:0000313" key="8">
    <source>
        <dbReference type="EMBL" id="MBB5743401.1"/>
    </source>
</evidence>
<comment type="subcellular location">
    <subcellularLocation>
        <location evidence="1">Cell membrane</location>
        <topology evidence="1">Multi-pass membrane protein</topology>
    </subcellularLocation>
</comment>
<reference evidence="8 9" key="1">
    <citation type="submission" date="2020-08" db="EMBL/GenBank/DDBJ databases">
        <title>Sequencing the genomes of 1000 actinobacteria strains.</title>
        <authorList>
            <person name="Klenk H.-P."/>
        </authorList>
    </citation>
    <scope>NUCLEOTIDE SEQUENCE [LARGE SCALE GENOMIC DNA]</scope>
    <source>
        <strain evidence="8 9">DSM 24823</strain>
    </source>
</reference>
<dbReference type="InterPro" id="IPR050833">
    <property type="entry name" value="Poly_Biosynth_Transport"/>
</dbReference>
<feature type="transmembrane region" description="Helical" evidence="7">
    <location>
        <begin position="157"/>
        <end position="176"/>
    </location>
</feature>
<keyword evidence="4 7" id="KW-0812">Transmembrane</keyword>
<feature type="transmembrane region" description="Helical" evidence="7">
    <location>
        <begin position="28"/>
        <end position="49"/>
    </location>
</feature>
<evidence type="ECO:0000256" key="5">
    <source>
        <dbReference type="ARBA" id="ARBA00022989"/>
    </source>
</evidence>
<evidence type="ECO:0000256" key="7">
    <source>
        <dbReference type="SAM" id="Phobius"/>
    </source>
</evidence>
<gene>
    <name evidence="8" type="ORF">HD600_001898</name>
</gene>
<dbReference type="GO" id="GO:0005886">
    <property type="term" value="C:plasma membrane"/>
    <property type="evidence" value="ECO:0007669"/>
    <property type="project" value="UniProtKB-SubCell"/>
</dbReference>
<organism evidence="8 9">
    <name type="scientific">Microbacterium ginsengiterrae</name>
    <dbReference type="NCBI Taxonomy" id="546115"/>
    <lineage>
        <taxon>Bacteria</taxon>
        <taxon>Bacillati</taxon>
        <taxon>Actinomycetota</taxon>
        <taxon>Actinomycetes</taxon>
        <taxon>Micrococcales</taxon>
        <taxon>Microbacteriaceae</taxon>
        <taxon>Microbacterium</taxon>
    </lineage>
</organism>
<feature type="transmembrane region" description="Helical" evidence="7">
    <location>
        <begin position="341"/>
        <end position="362"/>
    </location>
</feature>
<protein>
    <submittedName>
        <fullName evidence="8">PST family polysaccharide transporter</fullName>
    </submittedName>
</protein>
<comment type="similarity">
    <text evidence="2">Belongs to the polysaccharide synthase family.</text>
</comment>
<dbReference type="AlphaFoldDB" id="A0A7W9CD60"/>
<keyword evidence="5 7" id="KW-1133">Transmembrane helix</keyword>
<evidence type="ECO:0000256" key="6">
    <source>
        <dbReference type="ARBA" id="ARBA00023136"/>
    </source>
</evidence>
<evidence type="ECO:0000313" key="9">
    <source>
        <dbReference type="Proteomes" id="UP000517712"/>
    </source>
</evidence>
<feature type="transmembrane region" description="Helical" evidence="7">
    <location>
        <begin position="403"/>
        <end position="424"/>
    </location>
</feature>
<feature type="transmembrane region" description="Helical" evidence="7">
    <location>
        <begin position="130"/>
        <end position="151"/>
    </location>
</feature>
<dbReference type="EMBL" id="JACHMU010000001">
    <property type="protein sequence ID" value="MBB5743401.1"/>
    <property type="molecule type" value="Genomic_DNA"/>
</dbReference>
<evidence type="ECO:0000256" key="2">
    <source>
        <dbReference type="ARBA" id="ARBA00007430"/>
    </source>
</evidence>
<accession>A0A7W9CD60</accession>
<comment type="caution">
    <text evidence="8">The sequence shown here is derived from an EMBL/GenBank/DDBJ whole genome shotgun (WGS) entry which is preliminary data.</text>
</comment>
<dbReference type="Pfam" id="PF13440">
    <property type="entry name" value="Polysacc_synt_3"/>
    <property type="match status" value="1"/>
</dbReference>